<dbReference type="PROSITE" id="PS50297">
    <property type="entry name" value="ANK_REP_REGION"/>
    <property type="match status" value="7"/>
</dbReference>
<dbReference type="UniPathway" id="UPA00143"/>
<protein>
    <submittedName>
        <fullName evidence="6">Ankyrin repeat and SOCS box containing 2a, tandem duplicate 2</fullName>
    </submittedName>
</protein>
<keyword evidence="3 4" id="KW-0040">ANK repeat</keyword>
<dbReference type="InterPro" id="IPR001496">
    <property type="entry name" value="SOCS_box"/>
</dbReference>
<feature type="repeat" description="ANK" evidence="4">
    <location>
        <begin position="109"/>
        <end position="141"/>
    </location>
</feature>
<evidence type="ECO:0000259" key="5">
    <source>
        <dbReference type="PROSITE" id="PS50225"/>
    </source>
</evidence>
<keyword evidence="2" id="KW-0677">Repeat</keyword>
<evidence type="ECO:0000313" key="6">
    <source>
        <dbReference type="Ensembl" id="ENSSLUP00000032391.1"/>
    </source>
</evidence>
<dbReference type="Pfam" id="PF12796">
    <property type="entry name" value="Ank_2"/>
    <property type="match status" value="2"/>
</dbReference>
<dbReference type="InterPro" id="IPR002110">
    <property type="entry name" value="Ankyrin_rpt"/>
</dbReference>
<comment type="pathway">
    <text evidence="1">Protein modification; protein ubiquitination.</text>
</comment>
<dbReference type="GO" id="GO:0016567">
    <property type="term" value="P:protein ubiquitination"/>
    <property type="evidence" value="ECO:0007669"/>
    <property type="project" value="UniProtKB-UniPathway"/>
</dbReference>
<evidence type="ECO:0000256" key="4">
    <source>
        <dbReference type="PROSITE-ProRule" id="PRU00023"/>
    </source>
</evidence>
<dbReference type="Ensembl" id="ENSSLUT00000033414.1">
    <property type="protein sequence ID" value="ENSSLUP00000032391.1"/>
    <property type="gene ID" value="ENSSLUG00000014433.1"/>
</dbReference>
<dbReference type="PANTHER" id="PTHR24189">
    <property type="entry name" value="MYOTROPHIN"/>
    <property type="match status" value="1"/>
</dbReference>
<dbReference type="GeneTree" id="ENSGT00940000155490"/>
<evidence type="ECO:0000256" key="3">
    <source>
        <dbReference type="ARBA" id="ARBA00023043"/>
    </source>
</evidence>
<organism evidence="6 7">
    <name type="scientific">Sander lucioperca</name>
    <name type="common">Pike-perch</name>
    <name type="synonym">Perca lucioperca</name>
    <dbReference type="NCBI Taxonomy" id="283035"/>
    <lineage>
        <taxon>Eukaryota</taxon>
        <taxon>Metazoa</taxon>
        <taxon>Chordata</taxon>
        <taxon>Craniata</taxon>
        <taxon>Vertebrata</taxon>
        <taxon>Euteleostomi</taxon>
        <taxon>Actinopterygii</taxon>
        <taxon>Neopterygii</taxon>
        <taxon>Teleostei</taxon>
        <taxon>Neoteleostei</taxon>
        <taxon>Acanthomorphata</taxon>
        <taxon>Eupercaria</taxon>
        <taxon>Perciformes</taxon>
        <taxon>Percoidei</taxon>
        <taxon>Percidae</taxon>
        <taxon>Luciopercinae</taxon>
        <taxon>Sander</taxon>
    </lineage>
</organism>
<reference evidence="6" key="1">
    <citation type="submission" date="2025-08" db="UniProtKB">
        <authorList>
            <consortium name="Ensembl"/>
        </authorList>
    </citation>
    <scope>IDENTIFICATION</scope>
</reference>
<dbReference type="PROSITE" id="PS50088">
    <property type="entry name" value="ANK_REPEAT"/>
    <property type="match status" value="7"/>
</dbReference>
<feature type="repeat" description="ANK" evidence="4">
    <location>
        <begin position="208"/>
        <end position="240"/>
    </location>
</feature>
<evidence type="ECO:0000256" key="2">
    <source>
        <dbReference type="ARBA" id="ARBA00022737"/>
    </source>
</evidence>
<keyword evidence="7" id="KW-1185">Reference proteome</keyword>
<dbReference type="InterPro" id="IPR036770">
    <property type="entry name" value="Ankyrin_rpt-contain_sf"/>
</dbReference>
<dbReference type="Pfam" id="PF00023">
    <property type="entry name" value="Ank"/>
    <property type="match status" value="3"/>
</dbReference>
<dbReference type="InterPro" id="IPR050745">
    <property type="entry name" value="Multifunctional_regulatory"/>
</dbReference>
<dbReference type="AlphaFoldDB" id="A0A8C9YZI0"/>
<dbReference type="Gene3D" id="1.25.40.20">
    <property type="entry name" value="Ankyrin repeat-containing domain"/>
    <property type="match status" value="2"/>
</dbReference>
<dbReference type="Pfam" id="PF07525">
    <property type="entry name" value="SOCS_box"/>
    <property type="match status" value="1"/>
</dbReference>
<proteinExistence type="predicted"/>
<name>A0A8C9YZI0_SANLU</name>
<reference evidence="6" key="2">
    <citation type="submission" date="2025-09" db="UniProtKB">
        <authorList>
            <consortium name="Ensembl"/>
        </authorList>
    </citation>
    <scope>IDENTIFICATION</scope>
</reference>
<dbReference type="Proteomes" id="UP000694568">
    <property type="component" value="Unplaced"/>
</dbReference>
<feature type="repeat" description="ANK" evidence="4">
    <location>
        <begin position="274"/>
        <end position="295"/>
    </location>
</feature>
<dbReference type="Gene3D" id="1.10.750.20">
    <property type="entry name" value="SOCS box"/>
    <property type="match status" value="1"/>
</dbReference>
<dbReference type="PROSITE" id="PS50225">
    <property type="entry name" value="SOCS"/>
    <property type="match status" value="1"/>
</dbReference>
<feature type="repeat" description="ANK" evidence="4">
    <location>
        <begin position="306"/>
        <end position="338"/>
    </location>
</feature>
<feature type="repeat" description="ANK" evidence="4">
    <location>
        <begin position="142"/>
        <end position="174"/>
    </location>
</feature>
<dbReference type="SMART" id="SM00248">
    <property type="entry name" value="ANK"/>
    <property type="match status" value="10"/>
</dbReference>
<dbReference type="PANTHER" id="PTHR24189:SF50">
    <property type="entry name" value="ANKYRIN REPEAT AND SOCS BOX PROTEIN 2"/>
    <property type="match status" value="1"/>
</dbReference>
<dbReference type="PRINTS" id="PR01415">
    <property type="entry name" value="ANKYRIN"/>
</dbReference>
<evidence type="ECO:0000256" key="1">
    <source>
        <dbReference type="ARBA" id="ARBA00004906"/>
    </source>
</evidence>
<feature type="repeat" description="ANK" evidence="4">
    <location>
        <begin position="175"/>
        <end position="207"/>
    </location>
</feature>
<accession>A0A8C9YZI0</accession>
<feature type="repeat" description="ANK" evidence="4">
    <location>
        <begin position="241"/>
        <end position="273"/>
    </location>
</feature>
<feature type="domain" description="SOCS box" evidence="5">
    <location>
        <begin position="518"/>
        <end position="568"/>
    </location>
</feature>
<dbReference type="SUPFAM" id="SSF48403">
    <property type="entry name" value="Ankyrin repeat"/>
    <property type="match status" value="1"/>
</dbReference>
<evidence type="ECO:0000313" key="7">
    <source>
        <dbReference type="Proteomes" id="UP000694568"/>
    </source>
</evidence>
<sequence>MVKNVDQCFPKPKRTSSNVLLCPKLKDLQFPMIINVCFCLRELSPVQAVIMDGDAAALTDLVGRRCSSLMEPNDEGWIALHEAAYYGQLHCVAILIKAYPDSVNSWSLMNQTALLLAAGQGNISCVDFLLRHGADPNIANKDRETPLLTACEKPNEAIVELLLKFGAQVNRCSVQGETCLHVACRHGQLNLCRTLLEAGAELNRKNIYGLQPIFTAAQHGHADIINLLASKGADINGQAPDGASPLFEACKNGHVLAVEALLSLKADANRSMKSGLLPLHAAVQNNHSRIVSLLIPLTSMVRVRRCGISPLHVAAEHNRDDIMALLIQSGFDVNSRLSCDRSAMFEDRRSTALYFSVINGNLDAAEMLLVAGADPDLDVFNPLLIAVRLCWMEMAALLLHYGANANAQIATEPCSFPAAILLRMESLPMLKLLLDHGCDAAPCFDCPYGGKTHPPVTPARRSVLHLVSVLPSILFQFCEVVSGCRGAGPIISLLLDYVGHVRLCSRLLDVLDSRSDWKPIKLKALPPHPLMQLCRLKIRHQVGVRKLKLLHTLPLPVTLVQALRRGQH</sequence>